<dbReference type="GO" id="GO:0015031">
    <property type="term" value="P:protein transport"/>
    <property type="evidence" value="ECO:0007669"/>
    <property type="project" value="UniProtKB-KW"/>
</dbReference>
<evidence type="ECO:0000256" key="2">
    <source>
        <dbReference type="ARBA" id="ARBA00005927"/>
    </source>
</evidence>
<keyword evidence="11" id="KW-1185">Reference proteome</keyword>
<gene>
    <name evidence="12" type="primary">sec-16a.2</name>
    <name evidence="10" type="synonym">sec-16A.2</name>
    <name evidence="10" type="ORF">CELE_F13B9.1</name>
    <name evidence="12" type="ORF">F13B9.1</name>
</gene>
<dbReference type="ExpressionAtlas" id="H2KZQ8">
    <property type="expression patterns" value="baseline and differential"/>
</dbReference>
<feature type="compositionally biased region" description="Low complexity" evidence="7">
    <location>
        <begin position="12"/>
        <end position="27"/>
    </location>
</feature>
<feature type="compositionally biased region" description="Low complexity" evidence="7">
    <location>
        <begin position="48"/>
        <end position="82"/>
    </location>
</feature>
<dbReference type="GO" id="GO:0070971">
    <property type="term" value="C:endoplasmic reticulum exit site"/>
    <property type="evidence" value="ECO:0000318"/>
    <property type="project" value="GO_Central"/>
</dbReference>
<evidence type="ECO:0000256" key="5">
    <source>
        <dbReference type="ARBA" id="ARBA00022892"/>
    </source>
</evidence>
<feature type="compositionally biased region" description="Basic and acidic residues" evidence="7">
    <location>
        <begin position="338"/>
        <end position="364"/>
    </location>
</feature>
<feature type="region of interest" description="Disordered" evidence="7">
    <location>
        <begin position="1534"/>
        <end position="1632"/>
    </location>
</feature>
<dbReference type="Reactome" id="R-CEL-204005">
    <property type="pathway name" value="COPII-mediated vesicle transport"/>
</dbReference>
<dbReference type="GO" id="GO:0012507">
    <property type="term" value="C:ER to Golgi transport vesicle membrane"/>
    <property type="evidence" value="ECO:0000318"/>
    <property type="project" value="GO_Central"/>
</dbReference>
<dbReference type="GO" id="GO:0070973">
    <property type="term" value="P:protein localization to endoplasmic reticulum exit site"/>
    <property type="evidence" value="ECO:0000318"/>
    <property type="project" value="GO_Central"/>
</dbReference>
<feature type="compositionally biased region" description="Basic and acidic residues" evidence="7">
    <location>
        <begin position="568"/>
        <end position="579"/>
    </location>
</feature>
<dbReference type="GeneID" id="181084"/>
<dbReference type="PaxDb" id="6239-F13B9.1a"/>
<dbReference type="GO" id="GO:0000139">
    <property type="term" value="C:Golgi membrane"/>
    <property type="evidence" value="ECO:0007669"/>
    <property type="project" value="UniProtKB-SubCell"/>
</dbReference>
<feature type="compositionally biased region" description="Polar residues" evidence="7">
    <location>
        <begin position="1"/>
        <end position="11"/>
    </location>
</feature>
<feature type="compositionally biased region" description="Basic and acidic residues" evidence="7">
    <location>
        <begin position="291"/>
        <end position="305"/>
    </location>
</feature>
<evidence type="ECO:0000259" key="9">
    <source>
        <dbReference type="Pfam" id="PF12932"/>
    </source>
</evidence>
<protein>
    <recommendedName>
        <fullName evidence="6">Protein transport protein sec16</fullName>
    </recommendedName>
</protein>
<dbReference type="CDD" id="cd09233">
    <property type="entry name" value="ACE1-Sec16-like"/>
    <property type="match status" value="1"/>
</dbReference>
<dbReference type="OMA" id="SFYWQQG"/>
<feature type="compositionally biased region" description="Basic and acidic residues" evidence="7">
    <location>
        <begin position="548"/>
        <end position="557"/>
    </location>
</feature>
<feature type="region of interest" description="Disordered" evidence="7">
    <location>
        <begin position="1"/>
        <end position="163"/>
    </location>
</feature>
<feature type="compositionally biased region" description="Low complexity" evidence="7">
    <location>
        <begin position="1462"/>
        <end position="1480"/>
    </location>
</feature>
<keyword evidence="5 6" id="KW-0931">ER-Golgi transport</keyword>
<dbReference type="WormBase" id="F13B9.1a">
    <property type="protein sequence ID" value="CE37100"/>
    <property type="gene ID" value="WBGene00017419"/>
    <property type="gene designation" value="sec-16A.2"/>
</dbReference>
<dbReference type="IntAct" id="H2KZQ8">
    <property type="interactions" value="1"/>
</dbReference>
<feature type="compositionally biased region" description="Polar residues" evidence="7">
    <location>
        <begin position="1616"/>
        <end position="1632"/>
    </location>
</feature>
<evidence type="ECO:0000313" key="11">
    <source>
        <dbReference type="Proteomes" id="UP000001940"/>
    </source>
</evidence>
<dbReference type="GO" id="GO:0007030">
    <property type="term" value="P:Golgi organization"/>
    <property type="evidence" value="ECO:0000318"/>
    <property type="project" value="GO_Central"/>
</dbReference>
<organism evidence="10 11">
    <name type="scientific">Caenorhabditis elegans</name>
    <dbReference type="NCBI Taxonomy" id="6239"/>
    <lineage>
        <taxon>Eukaryota</taxon>
        <taxon>Metazoa</taxon>
        <taxon>Ecdysozoa</taxon>
        <taxon>Nematoda</taxon>
        <taxon>Chromadorea</taxon>
        <taxon>Rhabditida</taxon>
        <taxon>Rhabditina</taxon>
        <taxon>Rhabditomorpha</taxon>
        <taxon>Rhabditoidea</taxon>
        <taxon>Rhabditidae</taxon>
        <taxon>Peloderinae</taxon>
        <taxon>Caenorhabditis</taxon>
    </lineage>
</organism>
<feature type="compositionally biased region" description="Low complexity" evidence="7">
    <location>
        <begin position="1562"/>
        <end position="1589"/>
    </location>
</feature>
<reference evidence="10 11" key="1">
    <citation type="journal article" date="1998" name="Science">
        <title>Genome sequence of the nematode C. elegans: a platform for investigating biology.</title>
        <authorList>
            <consortium name="The C. elegans sequencing consortium"/>
            <person name="Sulson J.E."/>
            <person name="Waterston R."/>
        </authorList>
    </citation>
    <scope>NUCLEOTIDE SEQUENCE [LARGE SCALE GENOMIC DNA]</scope>
    <source>
        <strain evidence="10 11">Bristol N2</strain>
    </source>
</reference>
<keyword evidence="4 6" id="KW-0256">Endoplasmic reticulum</keyword>
<feature type="region of interest" description="Disordered" evidence="7">
    <location>
        <begin position="548"/>
        <end position="601"/>
    </location>
</feature>
<dbReference type="Pfam" id="PF12931">
    <property type="entry name" value="TPR_Sec16"/>
    <property type="match status" value="1"/>
</dbReference>
<keyword evidence="6" id="KW-0472">Membrane</keyword>
<evidence type="ECO:0000313" key="10">
    <source>
        <dbReference type="EMBL" id="CCD69406.1"/>
    </source>
</evidence>
<feature type="region of interest" description="Disordered" evidence="7">
    <location>
        <begin position="1320"/>
        <end position="1522"/>
    </location>
</feature>
<feature type="compositionally biased region" description="Acidic residues" evidence="7">
    <location>
        <begin position="666"/>
        <end position="678"/>
    </location>
</feature>
<comment type="similarity">
    <text evidence="2 6">Belongs to the SEC16 family.</text>
</comment>
<feature type="compositionally biased region" description="Polar residues" evidence="7">
    <location>
        <begin position="1494"/>
        <end position="1507"/>
    </location>
</feature>
<evidence type="ECO:0000256" key="3">
    <source>
        <dbReference type="ARBA" id="ARBA00022448"/>
    </source>
</evidence>
<feature type="compositionally biased region" description="Polar residues" evidence="7">
    <location>
        <begin position="1396"/>
        <end position="1419"/>
    </location>
</feature>
<dbReference type="InterPro" id="IPR024340">
    <property type="entry name" value="Sec16_CCD"/>
</dbReference>
<accession>H2KZQ8</accession>
<feature type="compositionally biased region" description="Pro residues" evidence="7">
    <location>
        <begin position="1541"/>
        <end position="1555"/>
    </location>
</feature>
<dbReference type="AlphaFoldDB" id="H2KZQ8"/>
<dbReference type="PANTHER" id="PTHR13402">
    <property type="entry name" value="RGPR-RELATED"/>
    <property type="match status" value="1"/>
</dbReference>
<dbReference type="InParanoid" id="H2KZQ8"/>
<dbReference type="AGR" id="WB:WBGene00017419"/>
<dbReference type="eggNOG" id="KOG1913">
    <property type="taxonomic scope" value="Eukaryota"/>
</dbReference>
<dbReference type="FunFam" id="1.25.40.1030:FF:000013">
    <property type="entry name" value="Protein transport protein sec16"/>
    <property type="match status" value="1"/>
</dbReference>
<evidence type="ECO:0007829" key="13">
    <source>
        <dbReference type="PeptideAtlas" id="H2KZQ8"/>
    </source>
</evidence>
<dbReference type="STRING" id="6239.F13B9.1a.1"/>
<feature type="domain" description="Sec16 Sec23-binding" evidence="8">
    <location>
        <begin position="1022"/>
        <end position="1281"/>
    </location>
</feature>
<keyword evidence="3 6" id="KW-0813">Transport</keyword>
<dbReference type="Pfam" id="PF12932">
    <property type="entry name" value="Sec16"/>
    <property type="match status" value="1"/>
</dbReference>
<feature type="compositionally biased region" description="Polar residues" evidence="7">
    <location>
        <begin position="374"/>
        <end position="387"/>
    </location>
</feature>
<dbReference type="FunCoup" id="H2KZQ8">
    <property type="interactions" value="156"/>
</dbReference>
<dbReference type="EMBL" id="BX284606">
    <property type="protein sequence ID" value="CCD69406.1"/>
    <property type="molecule type" value="Genomic_DNA"/>
</dbReference>
<feature type="compositionally biased region" description="Polar residues" evidence="7">
    <location>
        <begin position="466"/>
        <end position="482"/>
    </location>
</feature>
<dbReference type="GO" id="GO:0016192">
    <property type="term" value="P:vesicle-mediated transport"/>
    <property type="evidence" value="ECO:0007669"/>
    <property type="project" value="UniProtKB-KW"/>
</dbReference>
<keyword evidence="6" id="KW-0333">Golgi apparatus</keyword>
<dbReference type="Bgee" id="WBGene00017419">
    <property type="expression patterns" value="Expressed in pharyngeal muscle cell (C elegans) and 3 other cell types or tissues"/>
</dbReference>
<feature type="compositionally biased region" description="Low complexity" evidence="7">
    <location>
        <begin position="1445"/>
        <end position="1454"/>
    </location>
</feature>
<dbReference type="InterPro" id="IPR024298">
    <property type="entry name" value="Sec16_Sec23-bd"/>
</dbReference>
<evidence type="ECO:0000256" key="7">
    <source>
        <dbReference type="SAM" id="MobiDB-lite"/>
    </source>
</evidence>
<comment type="subcellular location">
    <subcellularLocation>
        <location evidence="1">Endoplasmic reticulum</location>
    </subcellularLocation>
    <subcellularLocation>
        <location evidence="6">Golgi apparatus membrane</location>
    </subcellularLocation>
</comment>
<feature type="compositionally biased region" description="Low complexity" evidence="7">
    <location>
        <begin position="112"/>
        <end position="126"/>
    </location>
</feature>
<dbReference type="OrthoDB" id="8918678at2759"/>
<evidence type="ECO:0000256" key="1">
    <source>
        <dbReference type="ARBA" id="ARBA00004240"/>
    </source>
</evidence>
<feature type="domain" description="Sec16 central conserved" evidence="9">
    <location>
        <begin position="881"/>
        <end position="983"/>
    </location>
</feature>
<sequence length="1632" mass="181698">MSFYWQQGLPNQQDTGQQSQQPAQQGQWDFINLGGAPAPQHQWNPATQQQNNYYYHQQPAAPPQQHTNPQQPPQQQYNVPTNSHQTAEQNYQQQWAQQQYQNQAQPQPPQQPSLSSQQIQHQPQLPKAKKAPKVQTNTQQQVQQNFNPTPPVLTTSQKPGNTQQDYYYSQQQHTQQNVYQTNHVHPEETQVVAQALQPTAESTYFPPPPVQQVGSAPPSKEVTPERHFTAAAPAPHVEQVALVPTPPTLAPKSQAPNTAKKAEHLTVTAPIAAETPKTKVTPTSSEDDWEKADMEVQRVEDENKRQKAVPSTAVSEKPEESRESSSLGGSWSQQDTEPSERSSVEPEILEHPVKSESDKEEKTPRVSMSEFPNHETTPTIVTMSVSTNEDRQKTPEAGNLSQNTSIVLNTTDSPLEAIATSTPKEIKPEKRSSVSSQGTIGAEKTKAKKKNKDEAVSSMFKRPDQFSENGEASGNNSDSTMASGRPDFERGHARASYREYKKTYKEIIDRLKMMRTDSHRPDFRPASKLANPLLAAAGLSRLHPAIRRESAGGRNDGRTSVPLHHSHSFTEHMYHDQNGGRRSRVSRLDPNARPSSRQATGYQTANQSYNHYDQHNHSYQHQQMQHRGRHSALGVPFDARRTPSSYIRTFSGEYGQEPQETSSISENEDDGDNVESDDELRGFNMERQHERRGYNNAQYQEVQCPIEEDGSALYYCGVVHVNMDIWRRITQSYQIPAEFNELKPIEKAAYIFYAVIHKQPCRNLDTFRKQFNFYFYKYGMEGDSDDDALFKVCRTMQNHYIERQREKERANQNMMSTLFSDDTSIDGGNVYSLPNLSTVEPPKSIIAKRQSDMNSVCEESLNAYDIYNNGPLKFTCPHSFMNISTGGQIISIRPDQSISAVVFDDIKSVLKDVPTLQVKDAAMTFKGPLIPHQSAPHTVRLYITKQIENIKNSAVAIENPEANDVVESLLIWQLLETMVKQQGNITGPDIAELLAKVASQPVQIEAPPQQANIAPALTQFTKFLLGGHIDEAVESALRNGLFADALVLTRRLFPNDERRIEQIESRFLQTRSMSNPVTTLVSVAKGESPPVLTNPPLDDHLSWGTHAAIILANLDQRGPAMNTIYQLGRALAKRDYHSAADFCFLVCGVLGGTNPFEPIATPEGEEDYRRHISLVNSDIPDNESNPKCQYGFLLTDLHATEIFDYALRLKADRESPLTKSVEYQTARIKYAKLLANHGFNTDAYRYCTEVARAIWNNLYLFKADDLLELCDLAESLQYAASVNPSESQWIHDLRTTVQAGFVYTPQPTQTVKHLENKPVPSVHQGYDLQSNAQDDPEVPREPVQHVPITQNVIDPVPTHSAFTPTIQPKDPELSHPPQNQVYREEPPHIPPTPTPSVHQEQHYQQFDQSFSQSLTQQAQEDGFMTPPDYSDGPLTMASSPPTLPPVQSVPVSSKPAPPSAENQAQNSTSPQQPTQEQGQETQDRNPDQGGWLKSIQSTVQNTVQKATGRNPMNLPEDRNPSIVWDSTQNKYVGAGVEQEPVAPPPPMAQAGPAPPVGGGGLRAARGASRYARVGGTSSSASQAPAGMMAPAPPTANFGFIPAPVDNDNDSVDPFSGQANPTIMQSAPMSSDE</sequence>
<keyword evidence="6" id="KW-0653">Protein transport</keyword>
<feature type="region of interest" description="Disordered" evidence="7">
    <location>
        <begin position="247"/>
        <end position="494"/>
    </location>
</feature>
<proteinExistence type="evidence at protein level"/>
<evidence type="ECO:0000313" key="12">
    <source>
        <dbReference type="WormBase" id="F13B9.1a"/>
    </source>
</evidence>
<feature type="compositionally biased region" description="Polar residues" evidence="7">
    <location>
        <begin position="399"/>
        <end position="423"/>
    </location>
</feature>
<dbReference type="CTD" id="181084"/>
<feature type="compositionally biased region" description="Low complexity" evidence="7">
    <location>
        <begin position="89"/>
        <end position="105"/>
    </location>
</feature>
<feature type="compositionally biased region" description="Low complexity" evidence="7">
    <location>
        <begin position="133"/>
        <end position="147"/>
    </location>
</feature>
<dbReference type="Gene3D" id="1.25.40.1030">
    <property type="match status" value="1"/>
</dbReference>
<dbReference type="PeptideAtlas" id="H2KZQ8"/>
<feature type="compositionally biased region" description="Basic and acidic residues" evidence="7">
    <location>
        <begin position="451"/>
        <end position="465"/>
    </location>
</feature>
<evidence type="ECO:0000256" key="6">
    <source>
        <dbReference type="RuleBase" id="RU364101"/>
    </source>
</evidence>
<evidence type="ECO:0000256" key="4">
    <source>
        <dbReference type="ARBA" id="ARBA00022824"/>
    </source>
</evidence>
<name>H2KZQ8_CAEEL</name>
<evidence type="ECO:0000259" key="8">
    <source>
        <dbReference type="Pfam" id="PF12931"/>
    </source>
</evidence>
<dbReference type="PANTHER" id="PTHR13402:SF30">
    <property type="entry name" value="PROTEIN TRANSPORT PROTEIN SEC16"/>
    <property type="match status" value="1"/>
</dbReference>
<dbReference type="RefSeq" id="NP_509400.3">
    <property type="nucleotide sequence ID" value="NM_076999.4"/>
</dbReference>
<feature type="region of interest" description="Disordered" evidence="7">
    <location>
        <begin position="649"/>
        <end position="678"/>
    </location>
</feature>
<dbReference type="Proteomes" id="UP000001940">
    <property type="component" value="Chromosome X"/>
</dbReference>
<keyword evidence="13" id="KW-1267">Proteomics identification</keyword>